<reference evidence="1 2" key="1">
    <citation type="submission" date="2014-04" db="EMBL/GenBank/DDBJ databases">
        <authorList>
            <consortium name="DOE Joint Genome Institute"/>
            <person name="Kuo A."/>
            <person name="Kohler A."/>
            <person name="Costa M.D."/>
            <person name="Nagy L.G."/>
            <person name="Floudas D."/>
            <person name="Copeland A."/>
            <person name="Barry K.W."/>
            <person name="Cichocki N."/>
            <person name="Veneault-Fourrey C."/>
            <person name="LaButti K."/>
            <person name="Lindquist E.A."/>
            <person name="Lipzen A."/>
            <person name="Lundell T."/>
            <person name="Morin E."/>
            <person name="Murat C."/>
            <person name="Sun H."/>
            <person name="Tunlid A."/>
            <person name="Henrissat B."/>
            <person name="Grigoriev I.V."/>
            <person name="Hibbett D.S."/>
            <person name="Martin F."/>
            <person name="Nordberg H.P."/>
            <person name="Cantor M.N."/>
            <person name="Hua S.X."/>
        </authorList>
    </citation>
    <scope>NUCLEOTIDE SEQUENCE [LARGE SCALE GENOMIC DNA]</scope>
    <source>
        <strain evidence="1 2">Marx 270</strain>
    </source>
</reference>
<gene>
    <name evidence="1" type="ORF">M404DRAFT_996202</name>
</gene>
<dbReference type="HOGENOM" id="CLU_3088184_0_0_1"/>
<accession>A0A0C3KII9</accession>
<dbReference type="EMBL" id="KN831954">
    <property type="protein sequence ID" value="KIO09382.1"/>
    <property type="molecule type" value="Genomic_DNA"/>
</dbReference>
<dbReference type="AlphaFoldDB" id="A0A0C3KII9"/>
<dbReference type="Proteomes" id="UP000054217">
    <property type="component" value="Unassembled WGS sequence"/>
</dbReference>
<reference evidence="2" key="2">
    <citation type="submission" date="2015-01" db="EMBL/GenBank/DDBJ databases">
        <title>Evolutionary Origins and Diversification of the Mycorrhizal Mutualists.</title>
        <authorList>
            <consortium name="DOE Joint Genome Institute"/>
            <consortium name="Mycorrhizal Genomics Consortium"/>
            <person name="Kohler A."/>
            <person name="Kuo A."/>
            <person name="Nagy L.G."/>
            <person name="Floudas D."/>
            <person name="Copeland A."/>
            <person name="Barry K.W."/>
            <person name="Cichocki N."/>
            <person name="Veneault-Fourrey C."/>
            <person name="LaButti K."/>
            <person name="Lindquist E.A."/>
            <person name="Lipzen A."/>
            <person name="Lundell T."/>
            <person name="Morin E."/>
            <person name="Murat C."/>
            <person name="Riley R."/>
            <person name="Ohm R."/>
            <person name="Sun H."/>
            <person name="Tunlid A."/>
            <person name="Henrissat B."/>
            <person name="Grigoriev I.V."/>
            <person name="Hibbett D.S."/>
            <person name="Martin F."/>
        </authorList>
    </citation>
    <scope>NUCLEOTIDE SEQUENCE [LARGE SCALE GENOMIC DNA]</scope>
    <source>
        <strain evidence="2">Marx 270</strain>
    </source>
</reference>
<keyword evidence="2" id="KW-1185">Reference proteome</keyword>
<dbReference type="InParanoid" id="A0A0C3KII9"/>
<organism evidence="1 2">
    <name type="scientific">Pisolithus tinctorius Marx 270</name>
    <dbReference type="NCBI Taxonomy" id="870435"/>
    <lineage>
        <taxon>Eukaryota</taxon>
        <taxon>Fungi</taxon>
        <taxon>Dikarya</taxon>
        <taxon>Basidiomycota</taxon>
        <taxon>Agaricomycotina</taxon>
        <taxon>Agaricomycetes</taxon>
        <taxon>Agaricomycetidae</taxon>
        <taxon>Boletales</taxon>
        <taxon>Sclerodermatineae</taxon>
        <taxon>Pisolithaceae</taxon>
        <taxon>Pisolithus</taxon>
    </lineage>
</organism>
<sequence>MSEDHPRAMKPSLSDVKLLRVPIIISTYLSILVQHAFVELPDAPARERSDKT</sequence>
<evidence type="ECO:0000313" key="2">
    <source>
        <dbReference type="Proteomes" id="UP000054217"/>
    </source>
</evidence>
<protein>
    <submittedName>
        <fullName evidence="1">Uncharacterized protein</fullName>
    </submittedName>
</protein>
<proteinExistence type="predicted"/>
<name>A0A0C3KII9_PISTI</name>
<evidence type="ECO:0000313" key="1">
    <source>
        <dbReference type="EMBL" id="KIO09382.1"/>
    </source>
</evidence>